<evidence type="ECO:0000313" key="2">
    <source>
        <dbReference type="EMBL" id="RAI94242.1"/>
    </source>
</evidence>
<comment type="caution">
    <text evidence="2">The sequence shown here is derived from an EMBL/GenBank/DDBJ whole genome shotgun (WGS) entry which is preliminary data.</text>
</comment>
<dbReference type="PANTHER" id="PTHR10948">
    <property type="entry name" value="TRANSPOSASE"/>
    <property type="match status" value="1"/>
</dbReference>
<dbReference type="InterPro" id="IPR025246">
    <property type="entry name" value="IS30-like_HTH"/>
</dbReference>
<dbReference type="Gene3D" id="1.10.10.60">
    <property type="entry name" value="Homeodomain-like"/>
    <property type="match status" value="1"/>
</dbReference>
<evidence type="ECO:0000259" key="1">
    <source>
        <dbReference type="Pfam" id="PF13936"/>
    </source>
</evidence>
<reference evidence="2 3" key="1">
    <citation type="submission" date="2018-06" db="EMBL/GenBank/DDBJ databases">
        <title>Freshwater and sediment microbial communities from various areas in North America, analyzing microbe dynamics in response to fracking.</title>
        <authorList>
            <person name="Lamendella R."/>
        </authorList>
    </citation>
    <scope>NUCLEOTIDE SEQUENCE [LARGE SCALE GENOMIC DNA]</scope>
    <source>
        <strain evidence="2 3">NG-13</strain>
    </source>
</reference>
<evidence type="ECO:0000313" key="3">
    <source>
        <dbReference type="Proteomes" id="UP000248827"/>
    </source>
</evidence>
<dbReference type="Pfam" id="PF13936">
    <property type="entry name" value="HTH_38"/>
    <property type="match status" value="1"/>
</dbReference>
<accession>A0ABX9BI70</accession>
<dbReference type="EMBL" id="QLLI01000008">
    <property type="protein sequence ID" value="RAI94242.1"/>
    <property type="molecule type" value="Genomic_DNA"/>
</dbReference>
<dbReference type="InterPro" id="IPR051917">
    <property type="entry name" value="Transposase-Integrase"/>
</dbReference>
<dbReference type="PANTHER" id="PTHR10948:SF23">
    <property type="entry name" value="TRANSPOSASE INSI FOR INSERTION SEQUENCE ELEMENT IS30A-RELATED"/>
    <property type="match status" value="1"/>
</dbReference>
<name>A0ABX9BI70_9BACL</name>
<dbReference type="Proteomes" id="UP000248827">
    <property type="component" value="Unassembled WGS sequence"/>
</dbReference>
<keyword evidence="3" id="KW-1185">Reference proteome</keyword>
<protein>
    <submittedName>
        <fullName evidence="2">Helix-turn-helix protein</fullName>
    </submittedName>
</protein>
<proteinExistence type="predicted"/>
<feature type="domain" description="Transposase IS30-like HTH" evidence="1">
    <location>
        <begin position="2"/>
        <end position="45"/>
    </location>
</feature>
<gene>
    <name evidence="2" type="ORF">DET54_10841</name>
</gene>
<sequence>MSYAHLSIIVRSKLEILHQQGKSARAIARDLGRHHATISRELRRNETQHSYRAERSQESYVQRRKSCIPSRKWSLEQSTLIEEKLRATWSPEPSPSRGTVCCLLQNDLSLAVFGPFGERHTDCAAS</sequence>
<organism evidence="2 3">
    <name type="scientific">Paenibacillus pabuli</name>
    <dbReference type="NCBI Taxonomy" id="1472"/>
    <lineage>
        <taxon>Bacteria</taxon>
        <taxon>Bacillati</taxon>
        <taxon>Bacillota</taxon>
        <taxon>Bacilli</taxon>
        <taxon>Bacillales</taxon>
        <taxon>Paenibacillaceae</taxon>
        <taxon>Paenibacillus</taxon>
    </lineage>
</organism>